<keyword evidence="10" id="KW-1185">Reference proteome</keyword>
<gene>
    <name evidence="9" type="primary">WSC2</name>
    <name evidence="9" type="ORF">N0V93_004506</name>
</gene>
<evidence type="ECO:0000256" key="5">
    <source>
        <dbReference type="ARBA" id="ARBA00023136"/>
    </source>
</evidence>
<reference evidence="9" key="1">
    <citation type="submission" date="2022-10" db="EMBL/GenBank/DDBJ databases">
        <title>Tapping the CABI collections for fungal endophytes: first genome assemblies for Collariella, Neodidymelliopsis, Ascochyta clinopodiicola, Didymella pomorum, Didymosphaeria variabile, Neocosmospora piperis and Neocucurbitaria cava.</title>
        <authorList>
            <person name="Hill R."/>
        </authorList>
    </citation>
    <scope>NUCLEOTIDE SEQUENCE</scope>
    <source>
        <strain evidence="9">IMI 355082</strain>
    </source>
</reference>
<dbReference type="Proteomes" id="UP001140453">
    <property type="component" value="Unassembled WGS sequence"/>
</dbReference>
<organism evidence="9 10">
    <name type="scientific">Gnomoniopsis smithogilvyi</name>
    <dbReference type="NCBI Taxonomy" id="1191159"/>
    <lineage>
        <taxon>Eukaryota</taxon>
        <taxon>Fungi</taxon>
        <taxon>Dikarya</taxon>
        <taxon>Ascomycota</taxon>
        <taxon>Pezizomycotina</taxon>
        <taxon>Sordariomycetes</taxon>
        <taxon>Sordariomycetidae</taxon>
        <taxon>Diaporthales</taxon>
        <taxon>Gnomoniaceae</taxon>
        <taxon>Gnomoniopsis</taxon>
    </lineage>
</organism>
<keyword evidence="5" id="KW-0472">Membrane</keyword>
<dbReference type="InterPro" id="IPR002889">
    <property type="entry name" value="WSC_carb-bd"/>
</dbReference>
<dbReference type="PANTHER" id="PTHR24269">
    <property type="entry name" value="KREMEN PROTEIN"/>
    <property type="match status" value="1"/>
</dbReference>
<evidence type="ECO:0000256" key="6">
    <source>
        <dbReference type="ARBA" id="ARBA00023180"/>
    </source>
</evidence>
<keyword evidence="6" id="KW-0325">Glycoprotein</keyword>
<dbReference type="EMBL" id="JAPEVB010000003">
    <property type="protein sequence ID" value="KAJ4390907.1"/>
    <property type="molecule type" value="Genomic_DNA"/>
</dbReference>
<accession>A0A9W8YR79</accession>
<keyword evidence="4" id="KW-1133">Transmembrane helix</keyword>
<evidence type="ECO:0000313" key="10">
    <source>
        <dbReference type="Proteomes" id="UP001140453"/>
    </source>
</evidence>
<dbReference type="InterPro" id="IPR051836">
    <property type="entry name" value="Kremen_rcpt"/>
</dbReference>
<proteinExistence type="predicted"/>
<comment type="subcellular location">
    <subcellularLocation>
        <location evidence="1">Membrane</location>
        <topology evidence="1">Single-pass membrane protein</topology>
    </subcellularLocation>
</comment>
<comment type="caution">
    <text evidence="9">The sequence shown here is derived from an EMBL/GenBank/DDBJ whole genome shotgun (WGS) entry which is preliminary data.</text>
</comment>
<name>A0A9W8YR79_9PEZI</name>
<evidence type="ECO:0000256" key="7">
    <source>
        <dbReference type="SAM" id="MobiDB-lite"/>
    </source>
</evidence>
<keyword evidence="3" id="KW-0732">Signal</keyword>
<evidence type="ECO:0000313" key="9">
    <source>
        <dbReference type="EMBL" id="KAJ4390907.1"/>
    </source>
</evidence>
<evidence type="ECO:0000256" key="1">
    <source>
        <dbReference type="ARBA" id="ARBA00004167"/>
    </source>
</evidence>
<evidence type="ECO:0000256" key="2">
    <source>
        <dbReference type="ARBA" id="ARBA00022692"/>
    </source>
</evidence>
<evidence type="ECO:0000259" key="8">
    <source>
        <dbReference type="PROSITE" id="PS51212"/>
    </source>
</evidence>
<feature type="domain" description="WSC" evidence="8">
    <location>
        <begin position="182"/>
        <end position="278"/>
    </location>
</feature>
<dbReference type="OrthoDB" id="5985073at2759"/>
<dbReference type="PROSITE" id="PS51212">
    <property type="entry name" value="WSC"/>
    <property type="match status" value="2"/>
</dbReference>
<dbReference type="AlphaFoldDB" id="A0A9W8YR79"/>
<dbReference type="GO" id="GO:0005886">
    <property type="term" value="C:plasma membrane"/>
    <property type="evidence" value="ECO:0007669"/>
    <property type="project" value="TreeGrafter"/>
</dbReference>
<evidence type="ECO:0000256" key="4">
    <source>
        <dbReference type="ARBA" id="ARBA00022989"/>
    </source>
</evidence>
<evidence type="ECO:0000256" key="3">
    <source>
        <dbReference type="ARBA" id="ARBA00022729"/>
    </source>
</evidence>
<sequence length="461" mass="50002">MPQQIWCNERHLMTAQLLTQNTTYTINFVKMQHVLSLAIFISVSTCSIASYYDAGTGQVDLGTAEDTKWTAVRNSCWLDAVNGVRALDHAAQNFDVSWTTPEKCRAACKAEEYALAAVEYGHQCWCGNTIAGDAEPVDDAYCNEPCSGDSTQTCGGFGYMNMWVQKGSDFLNPGEGFDLDSAWKPEACYQDLDANHRLLPFQPRHGIELERMRTVEGCISACQGHGYDYAGLENGAECWCGGECPPDRLKGGQCNMRCKGNGKQFCGGQHSLLVYSRDSTSKAETMETPTSQPDKHDQARASGPVSALTDQVKVSAAIPRRIPGAGLSGLTGLPKLPKLPKLPVPLPELPDLGDIVKQIKPAVSNMFKGIQSDVALGKKAAGTILDHISKNPWGEDMDAFLLDQLKNINLDAANPMDDAIEKVKAVVTAMFEKVTKDIAATKTAALLLLDHLPGHTLSDDK</sequence>
<feature type="region of interest" description="Disordered" evidence="7">
    <location>
        <begin position="278"/>
        <end position="302"/>
    </location>
</feature>
<dbReference type="SMART" id="SM00321">
    <property type="entry name" value="WSC"/>
    <property type="match status" value="2"/>
</dbReference>
<keyword evidence="2" id="KW-0812">Transmembrane</keyword>
<feature type="domain" description="WSC" evidence="8">
    <location>
        <begin position="70"/>
        <end position="166"/>
    </location>
</feature>
<dbReference type="PANTHER" id="PTHR24269:SF16">
    <property type="entry name" value="PROTEIN SLG1"/>
    <property type="match status" value="1"/>
</dbReference>
<dbReference type="Pfam" id="PF01822">
    <property type="entry name" value="WSC"/>
    <property type="match status" value="2"/>
</dbReference>
<protein>
    <submittedName>
        <fullName evidence="9">Cell wall integrity and stress response component 2</fullName>
    </submittedName>
</protein>